<dbReference type="RefSeq" id="WP_084235153.1">
    <property type="nucleotide sequence ID" value="NZ_FWXW01000007.1"/>
</dbReference>
<name>A0A1W2C020_9FIRM</name>
<reference evidence="2 3" key="1">
    <citation type="submission" date="2017-04" db="EMBL/GenBank/DDBJ databases">
        <authorList>
            <person name="Afonso C.L."/>
            <person name="Miller P.J."/>
            <person name="Scott M.A."/>
            <person name="Spackman E."/>
            <person name="Goraichik I."/>
            <person name="Dimitrov K.M."/>
            <person name="Suarez D.L."/>
            <person name="Swayne D.E."/>
        </authorList>
    </citation>
    <scope>NUCLEOTIDE SEQUENCE [LARGE SCALE GENOMIC DNA]</scope>
    <source>
        <strain evidence="2 3">DSM 12816</strain>
    </source>
</reference>
<evidence type="ECO:0000313" key="2">
    <source>
        <dbReference type="EMBL" id="SMC78441.1"/>
    </source>
</evidence>
<organism evidence="2 3">
    <name type="scientific">Papillibacter cinnamivorans DSM 12816</name>
    <dbReference type="NCBI Taxonomy" id="1122930"/>
    <lineage>
        <taxon>Bacteria</taxon>
        <taxon>Bacillati</taxon>
        <taxon>Bacillota</taxon>
        <taxon>Clostridia</taxon>
        <taxon>Eubacteriales</taxon>
        <taxon>Oscillospiraceae</taxon>
        <taxon>Papillibacter</taxon>
    </lineage>
</organism>
<keyword evidence="3" id="KW-1185">Reference proteome</keyword>
<evidence type="ECO:0000259" key="1">
    <source>
        <dbReference type="Pfam" id="PF13924"/>
    </source>
</evidence>
<dbReference type="AlphaFoldDB" id="A0A1W2C020"/>
<dbReference type="OrthoDB" id="118834at2"/>
<dbReference type="InterPro" id="IPR024311">
    <property type="entry name" value="Lipocalin-like"/>
</dbReference>
<gene>
    <name evidence="2" type="ORF">SAMN02745168_2477</name>
</gene>
<dbReference type="Pfam" id="PF13924">
    <property type="entry name" value="Lipocalin_5"/>
    <property type="match status" value="1"/>
</dbReference>
<feature type="domain" description="Lipocalin-like" evidence="1">
    <location>
        <begin position="7"/>
        <end position="146"/>
    </location>
</feature>
<dbReference type="STRING" id="1122930.SAMN02745168_2477"/>
<protein>
    <submittedName>
        <fullName evidence="2">Lipocalin-like domain-containing protein</fullName>
    </submittedName>
</protein>
<sequence>MIKEKLMGAWKLVSNLVTDEDGVTIHSMGEGATGLICYTNDGWMSVQIQAANRPRYDIPDMELGTDEQTLAVARSTFFYAGRVTVDEENQVVYHDLEFCLVPNWIGSRQKRYVRFEDDGNVLVLSTDRYRMGKDGKLRIGTLHWRKA</sequence>
<dbReference type="EMBL" id="FWXW01000007">
    <property type="protein sequence ID" value="SMC78441.1"/>
    <property type="molecule type" value="Genomic_DNA"/>
</dbReference>
<evidence type="ECO:0000313" key="3">
    <source>
        <dbReference type="Proteomes" id="UP000192790"/>
    </source>
</evidence>
<accession>A0A1W2C020</accession>
<proteinExistence type="predicted"/>
<dbReference type="Proteomes" id="UP000192790">
    <property type="component" value="Unassembled WGS sequence"/>
</dbReference>